<accession>A0A212M0W7</accession>
<sequence>MGKKGGIATLVLQSRLWIRAVMKAIRIFKEILIAFILVRILKIKSFYYLYKFS</sequence>
<name>A0A212M0W7_9FIRM</name>
<feature type="transmembrane region" description="Helical" evidence="1">
    <location>
        <begin position="31"/>
        <end position="50"/>
    </location>
</feature>
<keyword evidence="1" id="KW-0472">Membrane</keyword>
<organism evidence="2">
    <name type="scientific">uncultured Sporomusa sp</name>
    <dbReference type="NCBI Taxonomy" id="307249"/>
    <lineage>
        <taxon>Bacteria</taxon>
        <taxon>Bacillati</taxon>
        <taxon>Bacillota</taxon>
        <taxon>Negativicutes</taxon>
        <taxon>Selenomonadales</taxon>
        <taxon>Sporomusaceae</taxon>
        <taxon>Sporomusa</taxon>
        <taxon>environmental samples</taxon>
    </lineage>
</organism>
<dbReference type="EMBL" id="FMJE01000007">
    <property type="protein sequence ID" value="SCM83377.1"/>
    <property type="molecule type" value="Genomic_DNA"/>
</dbReference>
<proteinExistence type="predicted"/>
<evidence type="ECO:0000313" key="2">
    <source>
        <dbReference type="EMBL" id="SCM83377.1"/>
    </source>
</evidence>
<protein>
    <submittedName>
        <fullName evidence="2">Uncharacterized protein</fullName>
    </submittedName>
</protein>
<reference evidence="2" key="1">
    <citation type="submission" date="2016-08" db="EMBL/GenBank/DDBJ databases">
        <authorList>
            <person name="Seilhamer J.J."/>
        </authorList>
    </citation>
    <scope>NUCLEOTIDE SEQUENCE</scope>
    <source>
        <strain evidence="2">86</strain>
    </source>
</reference>
<keyword evidence="1" id="KW-0812">Transmembrane</keyword>
<dbReference type="AlphaFoldDB" id="A0A212M0W7"/>
<evidence type="ECO:0000256" key="1">
    <source>
        <dbReference type="SAM" id="Phobius"/>
    </source>
</evidence>
<keyword evidence="1" id="KW-1133">Transmembrane helix</keyword>
<gene>
    <name evidence="2" type="ORF">KL86SPO_70235</name>
</gene>